<dbReference type="SUPFAM" id="SSF103506">
    <property type="entry name" value="Mitochondrial carrier"/>
    <property type="match status" value="1"/>
</dbReference>
<reference evidence="13" key="1">
    <citation type="submission" date="2022-11" db="UniProtKB">
        <authorList>
            <consortium name="WormBaseParasite"/>
        </authorList>
    </citation>
    <scope>IDENTIFICATION</scope>
</reference>
<dbReference type="PROSITE" id="PS50920">
    <property type="entry name" value="SOLCAR"/>
    <property type="match status" value="1"/>
</dbReference>
<evidence type="ECO:0000256" key="7">
    <source>
        <dbReference type="ARBA" id="ARBA00022989"/>
    </source>
</evidence>
<evidence type="ECO:0000313" key="12">
    <source>
        <dbReference type="Proteomes" id="UP000887572"/>
    </source>
</evidence>
<keyword evidence="6" id="KW-1000">Mitochondrion outer membrane</keyword>
<evidence type="ECO:0000256" key="6">
    <source>
        <dbReference type="ARBA" id="ARBA00022787"/>
    </source>
</evidence>
<feature type="region of interest" description="Disordered" evidence="11">
    <location>
        <begin position="830"/>
        <end position="849"/>
    </location>
</feature>
<evidence type="ECO:0000313" key="13">
    <source>
        <dbReference type="WBParaSite" id="Gr19_v10_g10676.t1"/>
    </source>
</evidence>
<evidence type="ECO:0000256" key="3">
    <source>
        <dbReference type="ARBA" id="ARBA00022448"/>
    </source>
</evidence>
<evidence type="ECO:0000256" key="11">
    <source>
        <dbReference type="SAM" id="MobiDB-lite"/>
    </source>
</evidence>
<keyword evidence="12" id="KW-1185">Reference proteome</keyword>
<dbReference type="PANTHER" id="PTHR21252">
    <property type="entry name" value="TB1 PROTEIN-RELATED"/>
    <property type="match status" value="1"/>
</dbReference>
<keyword evidence="7" id="KW-1133">Transmembrane helix</keyword>
<feature type="region of interest" description="Disordered" evidence="11">
    <location>
        <begin position="27"/>
        <end position="46"/>
    </location>
</feature>
<dbReference type="InterPro" id="IPR039158">
    <property type="entry name" value="SLC25A46"/>
</dbReference>
<feature type="repeat" description="Solcar" evidence="10">
    <location>
        <begin position="263"/>
        <end position="367"/>
    </location>
</feature>
<dbReference type="InterPro" id="IPR023395">
    <property type="entry name" value="MCP_dom_sf"/>
</dbReference>
<accession>A0A914GV36</accession>
<feature type="compositionally biased region" description="Gly residues" evidence="11">
    <location>
        <begin position="837"/>
        <end position="847"/>
    </location>
</feature>
<organism evidence="12 13">
    <name type="scientific">Globodera rostochiensis</name>
    <name type="common">Golden nematode worm</name>
    <name type="synonym">Heterodera rostochiensis</name>
    <dbReference type="NCBI Taxonomy" id="31243"/>
    <lineage>
        <taxon>Eukaryota</taxon>
        <taxon>Metazoa</taxon>
        <taxon>Ecdysozoa</taxon>
        <taxon>Nematoda</taxon>
        <taxon>Chromadorea</taxon>
        <taxon>Rhabditida</taxon>
        <taxon>Tylenchina</taxon>
        <taxon>Tylenchomorpha</taxon>
        <taxon>Tylenchoidea</taxon>
        <taxon>Heteroderidae</taxon>
        <taxon>Heteroderinae</taxon>
        <taxon>Globodera</taxon>
    </lineage>
</organism>
<evidence type="ECO:0000256" key="4">
    <source>
        <dbReference type="ARBA" id="ARBA00022692"/>
    </source>
</evidence>
<evidence type="ECO:0000256" key="8">
    <source>
        <dbReference type="ARBA" id="ARBA00023128"/>
    </source>
</evidence>
<protein>
    <submittedName>
        <fullName evidence="13">Uncharacterized protein</fullName>
    </submittedName>
</protein>
<dbReference type="PANTHER" id="PTHR21252:SF2">
    <property type="entry name" value="MITOCHONDRIAL OUTER MEMBRANE PROTEIN SLC25A46"/>
    <property type="match status" value="1"/>
</dbReference>
<dbReference type="Proteomes" id="UP000887572">
    <property type="component" value="Unplaced"/>
</dbReference>
<sequence>MIVSSRVTTSIHSLFWIAVVNSERATDGRGRKNEMAQNSEAGLHSAPYRGDPMASAALGLSNFVNGALIRHPFVVLRRQCQVHDNAGRKHLTPISLLPVLINLAGKDGVLSLWKGAVGSGVLWVVSHASEFIIAHLFNLPKSFVPDGSSERFWRHVFLKAASFFASTPFIVSSFIETVRSGASLSDDFQLFEIIHRGLERLHLDIFGSGIEGRRRHPLLLLAFPTSVYHTAHFLVSRYVYSFAYSSTRAYVSRKLPSERKRYHSIMPELFSTMTSMFVADLACYPLETVLHRLYIQGTRTLVDNLDHGQSSLVPVLAGTYTGFMDCLFKIVRKEGVMALYSGIGALFLQYLLQHGVALAIYWILDKGSRNSTGSVPIRSSVDFLRAEPSPAFGAFPQNPSAQFIATSSSATNLQTAKEQHFLNMDFQPASAAAFPTFAQTSQSQQNLQERDNPFLAAIRQQQSQEGGLGTTTSPKIQSCTNYSSVPHGYFFELDLELIPESSCLASPQQSLRRRPLLDVLIENEQKEVVGRVDWSFGKTVAFAFFVLVCPPAWFYFSLPLTRGTHNYELQPRKVESLSEPSTPRSTSDFSIPNTTNAAALLPRSEFRRVRPPPRSRLLAAAVPYRTWHRRTSRARQLPERVQPPCSDVVCWARCWPAQFWSAAMRTRQWMTRRGNPTTFAPWNRFLSSDPNFCGRTRRLSAVWPISVGTSARQRCANAAAGRVLRPCQETDVRAAEVRWFGRRACEFCASSAKILKVCPVGWPPSSCSVCSRQTTKACPPGMGPLGSLSQLGITPSAHSSTWTWTVEMVVGAVYEARTCSTTVQPPCHLSATTTEGGEAGTANGDGNGAAEMEVERTTPTVKCTSPTTSAGITELPAFVTDESPTADDDGFDFVTENDCPVYFLSSANLTSLRTGPTLIADGAQDQQKRQEQRVVVNVQPSTVETKKKKKKKKKRHSLPTYHTAHFRVSRYVYSFAYSSTRAYVSRKLPSERKSYHSIMPELFSTMTSMFVADLACYPLETVLHRLFATSSSATNLQTAKEQHFLNMDFQPASAAAFPTFAQTSQSQQNLQERDNPFLAAIRQQQSQEGGLGTTTSPKSE</sequence>
<keyword evidence="3" id="KW-0813">Transport</keyword>
<dbReference type="AlphaFoldDB" id="A0A914GV36"/>
<keyword evidence="8" id="KW-0496">Mitochondrion</keyword>
<proteinExistence type="inferred from homology"/>
<evidence type="ECO:0000256" key="2">
    <source>
        <dbReference type="ARBA" id="ARBA00006375"/>
    </source>
</evidence>
<dbReference type="WBParaSite" id="Gr19_v10_g10676.t1">
    <property type="protein sequence ID" value="Gr19_v10_g10676.t1"/>
    <property type="gene ID" value="Gr19_v10_g10676"/>
</dbReference>
<evidence type="ECO:0000256" key="9">
    <source>
        <dbReference type="ARBA" id="ARBA00023136"/>
    </source>
</evidence>
<feature type="region of interest" description="Disordered" evidence="11">
    <location>
        <begin position="1061"/>
        <end position="1100"/>
    </location>
</feature>
<feature type="compositionally biased region" description="Polar residues" evidence="11">
    <location>
        <begin position="1082"/>
        <end position="1100"/>
    </location>
</feature>
<dbReference type="Gene3D" id="1.50.40.10">
    <property type="entry name" value="Mitochondrial carrier domain"/>
    <property type="match status" value="2"/>
</dbReference>
<dbReference type="Pfam" id="PF00153">
    <property type="entry name" value="Mito_carr"/>
    <property type="match status" value="1"/>
</dbReference>
<evidence type="ECO:0000256" key="10">
    <source>
        <dbReference type="PROSITE-ProRule" id="PRU00282"/>
    </source>
</evidence>
<keyword evidence="9 10" id="KW-0472">Membrane</keyword>
<evidence type="ECO:0000256" key="1">
    <source>
        <dbReference type="ARBA" id="ARBA00004374"/>
    </source>
</evidence>
<evidence type="ECO:0000256" key="5">
    <source>
        <dbReference type="ARBA" id="ARBA00022737"/>
    </source>
</evidence>
<dbReference type="GO" id="GO:0005741">
    <property type="term" value="C:mitochondrial outer membrane"/>
    <property type="evidence" value="ECO:0007669"/>
    <property type="project" value="UniProtKB-SubCell"/>
</dbReference>
<dbReference type="GO" id="GO:0090149">
    <property type="term" value="P:mitochondrial membrane fission"/>
    <property type="evidence" value="ECO:0007669"/>
    <property type="project" value="InterPro"/>
</dbReference>
<keyword evidence="4 10" id="KW-0812">Transmembrane</keyword>
<keyword evidence="5" id="KW-0677">Repeat</keyword>
<feature type="compositionally biased region" description="Polar residues" evidence="11">
    <location>
        <begin position="1061"/>
        <end position="1070"/>
    </location>
</feature>
<name>A0A914GV36_GLORO</name>
<dbReference type="InterPro" id="IPR018108">
    <property type="entry name" value="MCP_transmembrane"/>
</dbReference>
<comment type="similarity">
    <text evidence="2">Belongs to the mitochondrial carrier (TC 2.A.29) family.</text>
</comment>
<comment type="subcellular location">
    <subcellularLocation>
        <location evidence="1">Mitochondrion outer membrane</location>
        <topology evidence="1">Multi-pass membrane protein</topology>
    </subcellularLocation>
</comment>